<dbReference type="AlphaFoldDB" id="A0A2M7FYR0"/>
<evidence type="ECO:0000256" key="1">
    <source>
        <dbReference type="SAM" id="MobiDB-lite"/>
    </source>
</evidence>
<proteinExistence type="predicted"/>
<evidence type="ECO:0008006" key="5">
    <source>
        <dbReference type="Google" id="ProtNLM"/>
    </source>
</evidence>
<feature type="region of interest" description="Disordered" evidence="1">
    <location>
        <begin position="47"/>
        <end position="111"/>
    </location>
</feature>
<protein>
    <recommendedName>
        <fullName evidence="5">C-type lysozyme inhibitor domain-containing protein</fullName>
    </recommendedName>
</protein>
<comment type="caution">
    <text evidence="3">The sequence shown here is derived from an EMBL/GenBank/DDBJ whole genome shotgun (WGS) entry which is preliminary data.</text>
</comment>
<feature type="region of interest" description="Disordered" evidence="1">
    <location>
        <begin position="141"/>
        <end position="170"/>
    </location>
</feature>
<accession>A0A2M7FYR0</accession>
<feature type="compositionally biased region" description="Low complexity" evidence="1">
    <location>
        <begin position="62"/>
        <end position="86"/>
    </location>
</feature>
<feature type="chain" id="PRO_5014643478" description="C-type lysozyme inhibitor domain-containing protein" evidence="2">
    <location>
        <begin position="20"/>
        <end position="225"/>
    </location>
</feature>
<gene>
    <name evidence="3" type="ORF">COW36_21815</name>
</gene>
<feature type="signal peptide" evidence="2">
    <location>
        <begin position="1"/>
        <end position="19"/>
    </location>
</feature>
<name>A0A2M7FYR0_9BACT</name>
<sequence length="225" mass="23678">MKMRFACLFLLSSSMLIVGCDNTTNNAPKNVVTQTTNSAPQQVVNNTTIINQGETRSDETTRSTSPSAAPSAPSTAPAATPAPAASNCGKLDIRDDGSWHFPRPDKTPRILQRGEYQLFQDGSAKITKAGEPDVGAVIKPPGCPTSNASPTPTTPVASPASSGTTTQPTNCRLDIKADGSWSIPRPPSGTPRTLQKGEYQLFQDGSAKITKAGEPDFGQIVKPHC</sequence>
<organism evidence="3 4">
    <name type="scientific">bacterium (Candidatus Blackallbacteria) CG17_big_fil_post_rev_8_21_14_2_50_48_46</name>
    <dbReference type="NCBI Taxonomy" id="2014261"/>
    <lineage>
        <taxon>Bacteria</taxon>
        <taxon>Candidatus Blackallbacteria</taxon>
    </lineage>
</organism>
<evidence type="ECO:0000313" key="4">
    <source>
        <dbReference type="Proteomes" id="UP000231019"/>
    </source>
</evidence>
<keyword evidence="2" id="KW-0732">Signal</keyword>
<reference evidence="3 4" key="1">
    <citation type="submission" date="2017-09" db="EMBL/GenBank/DDBJ databases">
        <title>Depth-based differentiation of microbial function through sediment-hosted aquifers and enrichment of novel symbionts in the deep terrestrial subsurface.</title>
        <authorList>
            <person name="Probst A.J."/>
            <person name="Ladd B."/>
            <person name="Jarett J.K."/>
            <person name="Geller-Mcgrath D.E."/>
            <person name="Sieber C.M."/>
            <person name="Emerson J.B."/>
            <person name="Anantharaman K."/>
            <person name="Thomas B.C."/>
            <person name="Malmstrom R."/>
            <person name="Stieglmeier M."/>
            <person name="Klingl A."/>
            <person name="Woyke T."/>
            <person name="Ryan C.M."/>
            <person name="Banfield J.F."/>
        </authorList>
    </citation>
    <scope>NUCLEOTIDE SEQUENCE [LARGE SCALE GENOMIC DNA]</scope>
    <source>
        <strain evidence="3">CG17_big_fil_post_rev_8_21_14_2_50_48_46</strain>
    </source>
</reference>
<dbReference type="PROSITE" id="PS51257">
    <property type="entry name" value="PROKAR_LIPOPROTEIN"/>
    <property type="match status" value="1"/>
</dbReference>
<dbReference type="Proteomes" id="UP000231019">
    <property type="component" value="Unassembled WGS sequence"/>
</dbReference>
<dbReference type="EMBL" id="PFFQ01000060">
    <property type="protein sequence ID" value="PIW14407.1"/>
    <property type="molecule type" value="Genomic_DNA"/>
</dbReference>
<feature type="compositionally biased region" description="Basic and acidic residues" evidence="1">
    <location>
        <begin position="91"/>
        <end position="108"/>
    </location>
</feature>
<evidence type="ECO:0000313" key="3">
    <source>
        <dbReference type="EMBL" id="PIW14407.1"/>
    </source>
</evidence>
<evidence type="ECO:0000256" key="2">
    <source>
        <dbReference type="SAM" id="SignalP"/>
    </source>
</evidence>
<feature type="compositionally biased region" description="Low complexity" evidence="1">
    <location>
        <begin position="144"/>
        <end position="166"/>
    </location>
</feature>